<dbReference type="GO" id="GO:0005634">
    <property type="term" value="C:nucleus"/>
    <property type="evidence" value="ECO:0007669"/>
    <property type="project" value="TreeGrafter"/>
</dbReference>
<dbReference type="AlphaFoldDB" id="A0A1I8FF22"/>
<feature type="region of interest" description="Disordered" evidence="4">
    <location>
        <begin position="1"/>
        <end position="72"/>
    </location>
</feature>
<dbReference type="PANTHER" id="PTHR24113">
    <property type="entry name" value="RAN GTPASE-ACTIVATING PROTEIN 1"/>
    <property type="match status" value="1"/>
</dbReference>
<dbReference type="GO" id="GO:0006913">
    <property type="term" value="P:nucleocytoplasmic transport"/>
    <property type="evidence" value="ECO:0007669"/>
    <property type="project" value="TreeGrafter"/>
</dbReference>
<evidence type="ECO:0000256" key="2">
    <source>
        <dbReference type="ARBA" id="ARBA00022614"/>
    </source>
</evidence>
<dbReference type="PANTHER" id="PTHR24113:SF12">
    <property type="entry name" value="RAN GTPASE-ACTIVATING PROTEIN 1"/>
    <property type="match status" value="1"/>
</dbReference>
<dbReference type="Proteomes" id="UP000095280">
    <property type="component" value="Unplaced"/>
</dbReference>
<name>A0A1I8FF22_9PLAT</name>
<dbReference type="GO" id="GO:0005829">
    <property type="term" value="C:cytosol"/>
    <property type="evidence" value="ECO:0007669"/>
    <property type="project" value="TreeGrafter"/>
</dbReference>
<dbReference type="GO" id="GO:0048471">
    <property type="term" value="C:perinuclear region of cytoplasm"/>
    <property type="evidence" value="ECO:0007669"/>
    <property type="project" value="TreeGrafter"/>
</dbReference>
<feature type="compositionally biased region" description="Gly residues" evidence="4">
    <location>
        <begin position="44"/>
        <end position="56"/>
    </location>
</feature>
<accession>A0A1I8FF22</accession>
<dbReference type="GO" id="GO:0031267">
    <property type="term" value="F:small GTPase binding"/>
    <property type="evidence" value="ECO:0007669"/>
    <property type="project" value="TreeGrafter"/>
</dbReference>
<evidence type="ECO:0000256" key="3">
    <source>
        <dbReference type="ARBA" id="ARBA00022737"/>
    </source>
</evidence>
<feature type="compositionally biased region" description="Basic residues" evidence="4">
    <location>
        <begin position="352"/>
        <end position="361"/>
    </location>
</feature>
<dbReference type="InterPro" id="IPR032675">
    <property type="entry name" value="LRR_dom_sf"/>
</dbReference>
<sequence length="448" mass="49332">MPRDGTLQEAIQMPPAEDEDLPEAGGFKRTRHWTGPQHPQNHRGGSGVEPGHGAGTGRAQSQRPLQLRRAQPSRSWLNKAKLLKRLPVDVSRRSPGPLIRDESYWRARVQSAVAVLRLRRRSWKRMHYERDLQEVIEFFVPGSTDPTQLSESLILAGPFVRRLVIKPAACRRSPTTPPVRATTAGSDHGSDAENELGQQPPGLRTAASTAAEPHGAATLLHRPRLRHELRMEPLQLHRQRLPETRRSCGACRQLRVLQLSRSKVDCDRCRILISRLLDHPGLEELDLSPTTASEIGGALVRLDVTDNLVRAQGAQALAHALLQEPHSATAQLRLNRMGDDGGQAIGKALIRQRHPGRRRHLQHEADGNRAGSGDRPDKTLQRLNLCNNRLGADGGKQLQEGMEREPHCTELQPLWGDGASKLAGGGRGDGPAASPSAARNRVPQSPRC</sequence>
<proteinExistence type="predicted"/>
<dbReference type="SUPFAM" id="SSF52047">
    <property type="entry name" value="RNI-like"/>
    <property type="match status" value="1"/>
</dbReference>
<keyword evidence="5" id="KW-1185">Reference proteome</keyword>
<dbReference type="WBParaSite" id="maker-unitig_31411-snap-gene-0.2-mRNA-1">
    <property type="protein sequence ID" value="maker-unitig_31411-snap-gene-0.2-mRNA-1"/>
    <property type="gene ID" value="maker-unitig_31411-snap-gene-0.2"/>
</dbReference>
<dbReference type="InterPro" id="IPR027038">
    <property type="entry name" value="RanGap"/>
</dbReference>
<keyword evidence="3" id="KW-0677">Repeat</keyword>
<protein>
    <submittedName>
        <fullName evidence="6">Protein NLRC3</fullName>
    </submittedName>
</protein>
<dbReference type="Gene3D" id="3.80.10.10">
    <property type="entry name" value="Ribonuclease Inhibitor"/>
    <property type="match status" value="1"/>
</dbReference>
<feature type="region of interest" description="Disordered" evidence="4">
    <location>
        <begin position="171"/>
        <end position="213"/>
    </location>
</feature>
<organism evidence="5 6">
    <name type="scientific">Macrostomum lignano</name>
    <dbReference type="NCBI Taxonomy" id="282301"/>
    <lineage>
        <taxon>Eukaryota</taxon>
        <taxon>Metazoa</taxon>
        <taxon>Spiralia</taxon>
        <taxon>Lophotrochozoa</taxon>
        <taxon>Platyhelminthes</taxon>
        <taxon>Rhabditophora</taxon>
        <taxon>Macrostomorpha</taxon>
        <taxon>Macrostomida</taxon>
        <taxon>Macrostomidae</taxon>
        <taxon>Macrostomum</taxon>
    </lineage>
</organism>
<dbReference type="SMART" id="SM00368">
    <property type="entry name" value="LRR_RI"/>
    <property type="match status" value="2"/>
</dbReference>
<evidence type="ECO:0000313" key="5">
    <source>
        <dbReference type="Proteomes" id="UP000095280"/>
    </source>
</evidence>
<evidence type="ECO:0000256" key="1">
    <source>
        <dbReference type="ARBA" id="ARBA00022468"/>
    </source>
</evidence>
<feature type="region of interest" description="Disordered" evidence="4">
    <location>
        <begin position="352"/>
        <end position="379"/>
    </location>
</feature>
<evidence type="ECO:0000256" key="4">
    <source>
        <dbReference type="SAM" id="MobiDB-lite"/>
    </source>
</evidence>
<keyword evidence="1" id="KW-0343">GTPase activation</keyword>
<feature type="region of interest" description="Disordered" evidence="4">
    <location>
        <begin position="400"/>
        <end position="448"/>
    </location>
</feature>
<feature type="compositionally biased region" description="Basic and acidic residues" evidence="4">
    <location>
        <begin position="362"/>
        <end position="379"/>
    </location>
</feature>
<evidence type="ECO:0000313" key="6">
    <source>
        <dbReference type="WBParaSite" id="maker-unitig_31411-snap-gene-0.2-mRNA-1"/>
    </source>
</evidence>
<reference evidence="6" key="1">
    <citation type="submission" date="2016-11" db="UniProtKB">
        <authorList>
            <consortium name="WormBaseParasite"/>
        </authorList>
    </citation>
    <scope>IDENTIFICATION</scope>
</reference>
<dbReference type="GO" id="GO:0005096">
    <property type="term" value="F:GTPase activator activity"/>
    <property type="evidence" value="ECO:0007669"/>
    <property type="project" value="UniProtKB-KW"/>
</dbReference>
<keyword evidence="2" id="KW-0433">Leucine-rich repeat</keyword>